<dbReference type="OrthoDB" id="6602733at2759"/>
<dbReference type="RefSeq" id="XP_014240774.1">
    <property type="nucleotide sequence ID" value="XM_014385288.2"/>
</dbReference>
<feature type="compositionally biased region" description="Basic residues" evidence="1">
    <location>
        <begin position="426"/>
        <end position="435"/>
    </location>
</feature>
<dbReference type="EnsemblMetazoa" id="XM_014385289.2">
    <property type="protein sequence ID" value="XP_014240775.1"/>
    <property type="gene ID" value="LOC106661730"/>
</dbReference>
<reference evidence="2" key="1">
    <citation type="submission" date="2022-01" db="UniProtKB">
        <authorList>
            <consortium name="EnsemblMetazoa"/>
        </authorList>
    </citation>
    <scope>IDENTIFICATION</scope>
</reference>
<dbReference type="Proteomes" id="UP000494040">
    <property type="component" value="Unassembled WGS sequence"/>
</dbReference>
<dbReference type="RefSeq" id="XP_014240775.1">
    <property type="nucleotide sequence ID" value="XM_014385289.2"/>
</dbReference>
<dbReference type="GeneID" id="106661730"/>
<evidence type="ECO:0000256" key="1">
    <source>
        <dbReference type="SAM" id="MobiDB-lite"/>
    </source>
</evidence>
<name>A0A8I6RE51_CIMLE</name>
<keyword evidence="3" id="KW-1185">Reference proteome</keyword>
<feature type="compositionally biased region" description="Basic and acidic residues" evidence="1">
    <location>
        <begin position="436"/>
        <end position="446"/>
    </location>
</feature>
<evidence type="ECO:0000313" key="2">
    <source>
        <dbReference type="EnsemblMetazoa" id="XP_014240775.1"/>
    </source>
</evidence>
<dbReference type="EnsemblMetazoa" id="XM_014385288.2">
    <property type="protein sequence ID" value="XP_014240774.1"/>
    <property type="gene ID" value="LOC106661730"/>
</dbReference>
<sequence>MSSSRVVKTSMKSGQLNSSDITKLNFLFKCDLFNPIYNNFRPTYFQCSKESACDDAHKTCSSPINNTIKEMMVCLIDDKNWFPLYQSLIINVTPDYYLDEQIFRTILYALTDLEDESLYQRFVECLKVHLKIHSPCDKNMKEYYSKIINDNLTSQDCNISFLFYNLPKVLEELSVIMETLVPVKRKMSLEEMEGDNFNEKRVPYSSTNFSLLVTQLVDKLNDPSCSQIAEKLPNGLSSVEKLERLFVIFDIFMDIIDQDLYMFLVRRARIYLKKMPRSSYPMIVKTAWPSPKEKFGSVNQHCICIFKLLTNVPDEYNRYIYRYISMLAEIARINDKNRINVFPYFGTLCMTFACQLALHISNTRNDSGMVDIIKMICPMWLKMLVCYNVLDIKTSTPDKITLDSILQAVKEKLTNKLLKENEKGNTFKKQKRCSRKSQELNKEEKPTYTNEYDKQIRLFHLLITSYVRIYHIKSPFNKNSSNQDLSLELDPLITFDYAQNDLDNIAFNELFLLIEQLHLKYKDSEVQYTYMFLKNRMNIA</sequence>
<evidence type="ECO:0000313" key="3">
    <source>
        <dbReference type="Proteomes" id="UP000494040"/>
    </source>
</evidence>
<feature type="region of interest" description="Disordered" evidence="1">
    <location>
        <begin position="425"/>
        <end position="446"/>
    </location>
</feature>
<accession>A0A8I6RE51</accession>
<protein>
    <submittedName>
        <fullName evidence="2">Uncharacterized protein</fullName>
    </submittedName>
</protein>
<organism evidence="2 3">
    <name type="scientific">Cimex lectularius</name>
    <name type="common">Bed bug</name>
    <name type="synonym">Acanthia lectularia</name>
    <dbReference type="NCBI Taxonomy" id="79782"/>
    <lineage>
        <taxon>Eukaryota</taxon>
        <taxon>Metazoa</taxon>
        <taxon>Ecdysozoa</taxon>
        <taxon>Arthropoda</taxon>
        <taxon>Hexapoda</taxon>
        <taxon>Insecta</taxon>
        <taxon>Pterygota</taxon>
        <taxon>Neoptera</taxon>
        <taxon>Paraneoptera</taxon>
        <taxon>Hemiptera</taxon>
        <taxon>Heteroptera</taxon>
        <taxon>Panheteroptera</taxon>
        <taxon>Cimicomorpha</taxon>
        <taxon>Cimicidae</taxon>
        <taxon>Cimex</taxon>
    </lineage>
</organism>
<dbReference type="AlphaFoldDB" id="A0A8I6RE51"/>
<proteinExistence type="predicted"/>
<dbReference type="KEGG" id="clec:106661730"/>